<dbReference type="PANTHER" id="PTHR10920:SF13">
    <property type="entry name" value="PRE-RRNA 2'-O-RIBOSE RNA METHYLTRANSFERASE FTSJ3"/>
    <property type="match status" value="1"/>
</dbReference>
<dbReference type="InterPro" id="IPR002792">
    <property type="entry name" value="TRAM_dom"/>
</dbReference>
<evidence type="ECO:0000256" key="3">
    <source>
        <dbReference type="ARBA" id="ARBA00022679"/>
    </source>
</evidence>
<evidence type="ECO:0000256" key="1">
    <source>
        <dbReference type="ARBA" id="ARBA00022552"/>
    </source>
</evidence>
<name>A0A8T4GVK3_9EURY</name>
<keyword evidence="1 5" id="KW-0698">rRNA processing</keyword>
<dbReference type="EC" id="2.1.1.166" evidence="5"/>
<feature type="active site" description="Proton acceptor" evidence="5 6">
    <location>
        <position position="191"/>
    </location>
</feature>
<protein>
    <recommendedName>
        <fullName evidence="5">Ribosomal RNA large subunit methyltransferase E</fullName>
        <ecNumber evidence="5">2.1.1.166</ecNumber>
    </recommendedName>
    <alternativeName>
        <fullName evidence="5">23S rRNA Um2552 methyltransferase</fullName>
    </alternativeName>
    <alternativeName>
        <fullName evidence="5">rRNA (uridine-2'-O-)-methyltransferase</fullName>
    </alternativeName>
</protein>
<dbReference type="RefSeq" id="WP_209490252.1">
    <property type="nucleotide sequence ID" value="NZ_JAGGLC010000001.1"/>
</dbReference>
<dbReference type="AlphaFoldDB" id="A0A8T4GVK3"/>
<dbReference type="SUPFAM" id="SSF50249">
    <property type="entry name" value="Nucleic acid-binding proteins"/>
    <property type="match status" value="1"/>
</dbReference>
<evidence type="ECO:0000259" key="8">
    <source>
        <dbReference type="PROSITE" id="PS50926"/>
    </source>
</evidence>
<evidence type="ECO:0000256" key="6">
    <source>
        <dbReference type="PIRSR" id="PIRSR005461-1"/>
    </source>
</evidence>
<comment type="catalytic activity">
    <reaction evidence="5">
        <text>uridine(2552) in 23S rRNA + S-adenosyl-L-methionine = 2'-O-methyluridine(2552) in 23S rRNA + S-adenosyl-L-homocysteine + H(+)</text>
        <dbReference type="Rhea" id="RHEA:42720"/>
        <dbReference type="Rhea" id="RHEA-COMP:10202"/>
        <dbReference type="Rhea" id="RHEA-COMP:10203"/>
        <dbReference type="ChEBI" id="CHEBI:15378"/>
        <dbReference type="ChEBI" id="CHEBI:57856"/>
        <dbReference type="ChEBI" id="CHEBI:59789"/>
        <dbReference type="ChEBI" id="CHEBI:65315"/>
        <dbReference type="ChEBI" id="CHEBI:74478"/>
        <dbReference type="EC" id="2.1.1.166"/>
    </reaction>
</comment>
<evidence type="ECO:0000256" key="2">
    <source>
        <dbReference type="ARBA" id="ARBA00022603"/>
    </source>
</evidence>
<dbReference type="GO" id="GO:0008650">
    <property type="term" value="F:rRNA (uridine-2'-O-)-methyltransferase activity"/>
    <property type="evidence" value="ECO:0007669"/>
    <property type="project" value="UniProtKB-UniRule"/>
</dbReference>
<dbReference type="OrthoDB" id="26307at2157"/>
<evidence type="ECO:0000313" key="10">
    <source>
        <dbReference type="Proteomes" id="UP000823736"/>
    </source>
</evidence>
<feature type="binding site" evidence="5">
    <location>
        <position position="68"/>
    </location>
    <ligand>
        <name>S-adenosyl-L-methionine</name>
        <dbReference type="ChEBI" id="CHEBI:59789"/>
    </ligand>
</feature>
<keyword evidence="4 5" id="KW-0949">S-adenosyl-L-methionine</keyword>
<comment type="similarity">
    <text evidence="5">Belongs to the class I-like SAM-binding methyltransferase superfamily. RNA methyltransferase RlmE family.</text>
</comment>
<dbReference type="EMBL" id="JAGGLC010000001">
    <property type="protein sequence ID" value="MBP1986093.1"/>
    <property type="molecule type" value="Genomic_DNA"/>
</dbReference>
<proteinExistence type="inferred from homology"/>
<evidence type="ECO:0000256" key="4">
    <source>
        <dbReference type="ARBA" id="ARBA00022691"/>
    </source>
</evidence>
<dbReference type="PANTHER" id="PTHR10920">
    <property type="entry name" value="RIBOSOMAL RNA METHYLTRANSFERASE"/>
    <property type="match status" value="1"/>
</dbReference>
<feature type="region of interest" description="Disordered" evidence="7">
    <location>
        <begin position="102"/>
        <end position="140"/>
    </location>
</feature>
<dbReference type="PIRSF" id="PIRSF005461">
    <property type="entry name" value="23S_rRNA_mtase"/>
    <property type="match status" value="1"/>
</dbReference>
<dbReference type="PROSITE" id="PS50926">
    <property type="entry name" value="TRAM"/>
    <property type="match status" value="1"/>
</dbReference>
<dbReference type="Pfam" id="PF01938">
    <property type="entry name" value="TRAM"/>
    <property type="match status" value="1"/>
</dbReference>
<feature type="binding site" evidence="5">
    <location>
        <position position="86"/>
    </location>
    <ligand>
        <name>S-adenosyl-L-methionine</name>
        <dbReference type="ChEBI" id="CHEBI:59789"/>
    </ligand>
</feature>
<keyword evidence="10" id="KW-1185">Reference proteome</keyword>
<dbReference type="InterPro" id="IPR002877">
    <property type="entry name" value="RNA_MeTrfase_FtsJ_dom"/>
</dbReference>
<dbReference type="InterPro" id="IPR015507">
    <property type="entry name" value="rRNA-MeTfrase_E"/>
</dbReference>
<dbReference type="InterPro" id="IPR029063">
    <property type="entry name" value="SAM-dependent_MTases_sf"/>
</dbReference>
<dbReference type="Gene3D" id="2.40.50.140">
    <property type="entry name" value="Nucleic acid-binding proteins"/>
    <property type="match status" value="1"/>
</dbReference>
<evidence type="ECO:0000256" key="7">
    <source>
        <dbReference type="SAM" id="MobiDB-lite"/>
    </source>
</evidence>
<keyword evidence="3 5" id="KW-0808">Transferase</keyword>
<feature type="binding site" evidence="5">
    <location>
        <position position="151"/>
    </location>
    <ligand>
        <name>S-adenosyl-L-methionine</name>
        <dbReference type="ChEBI" id="CHEBI:59789"/>
    </ligand>
</feature>
<dbReference type="Pfam" id="PF01728">
    <property type="entry name" value="FtsJ"/>
    <property type="match status" value="1"/>
</dbReference>
<comment type="caution">
    <text evidence="9">The sequence shown here is derived from an EMBL/GenBank/DDBJ whole genome shotgun (WGS) entry which is preliminary data.</text>
</comment>
<gene>
    <name evidence="5" type="primary">rlmE</name>
    <name evidence="9" type="ORF">J2753_000566</name>
</gene>
<evidence type="ECO:0000256" key="5">
    <source>
        <dbReference type="HAMAP-Rule" id="MF_01547"/>
    </source>
</evidence>
<dbReference type="HAMAP" id="MF_01547">
    <property type="entry name" value="RNA_methyltr_E"/>
    <property type="match status" value="1"/>
</dbReference>
<dbReference type="Gene3D" id="3.40.50.150">
    <property type="entry name" value="Vaccinia Virus protein VP39"/>
    <property type="match status" value="1"/>
</dbReference>
<dbReference type="GO" id="GO:0005737">
    <property type="term" value="C:cytoplasm"/>
    <property type="evidence" value="ECO:0007669"/>
    <property type="project" value="UniProtKB-SubCell"/>
</dbReference>
<comment type="subcellular location">
    <subcellularLocation>
        <location evidence="5">Cytoplasm</location>
    </subcellularLocation>
</comment>
<keyword evidence="2 5" id="KW-0489">Methyltransferase</keyword>
<reference evidence="9" key="1">
    <citation type="submission" date="2021-03" db="EMBL/GenBank/DDBJ databases">
        <title>Genomic Encyclopedia of Type Strains, Phase IV (KMG-IV): sequencing the most valuable type-strain genomes for metagenomic binning, comparative biology and taxonomic classification.</title>
        <authorList>
            <person name="Goeker M."/>
        </authorList>
    </citation>
    <scope>NUCLEOTIDE SEQUENCE</scope>
    <source>
        <strain evidence="9">DSM 26232</strain>
    </source>
</reference>
<feature type="binding site" evidence="5">
    <location>
        <position position="50"/>
    </location>
    <ligand>
        <name>S-adenosyl-L-methionine</name>
        <dbReference type="ChEBI" id="CHEBI:59789"/>
    </ligand>
</feature>
<accession>A0A8T4GVK3</accession>
<dbReference type="InterPro" id="IPR012340">
    <property type="entry name" value="NA-bd_OB-fold"/>
</dbReference>
<feature type="binding site" evidence="5">
    <location>
        <position position="48"/>
    </location>
    <ligand>
        <name>S-adenosyl-L-methionine</name>
        <dbReference type="ChEBI" id="CHEBI:59789"/>
    </ligand>
</feature>
<comment type="function">
    <text evidence="5">Specifically methylates the uridine in position 2552 of 23S rRNA at the 2'-O position of the ribose in the fully assembled 50S ribosomal subunit.</text>
</comment>
<dbReference type="SUPFAM" id="SSF53335">
    <property type="entry name" value="S-adenosyl-L-methionine-dependent methyltransferases"/>
    <property type="match status" value="1"/>
</dbReference>
<feature type="domain" description="TRAM" evidence="8">
    <location>
        <begin position="238"/>
        <end position="296"/>
    </location>
</feature>
<evidence type="ECO:0000313" key="9">
    <source>
        <dbReference type="EMBL" id="MBP1986093.1"/>
    </source>
</evidence>
<organism evidence="9 10">
    <name type="scientific">Halolamina salifodinae</name>
    <dbReference type="NCBI Taxonomy" id="1202767"/>
    <lineage>
        <taxon>Archaea</taxon>
        <taxon>Methanobacteriati</taxon>
        <taxon>Methanobacteriota</taxon>
        <taxon>Stenosarchaea group</taxon>
        <taxon>Halobacteria</taxon>
        <taxon>Halobacteriales</taxon>
        <taxon>Haloferacaceae</taxon>
    </lineage>
</organism>
<dbReference type="InterPro" id="IPR050082">
    <property type="entry name" value="RNA_methyltr_RlmE"/>
</dbReference>
<dbReference type="Proteomes" id="UP000823736">
    <property type="component" value="Unassembled WGS sequence"/>
</dbReference>
<keyword evidence="5" id="KW-0963">Cytoplasm</keyword>
<sequence length="296" mass="32471">MSGKDDYYNRAKQQGYRARSAYKLKQLDETADLFADGDTVVDLGAAPGGWLQVAAEKVGPQGKVVGVDLQRIDDLEPHQVTTMRGDMTEEQTRDRLRRELGVAERSSAANQNAPRSGDVDESRRLSSANQKSKISGDADEGEGVVDLVISDMAPNMTGEYELDHARSVHLARIAFETAQQYLKPGSDFVAKVFQGRDLADLREEMSESFQYVRTVTPEASRDSSSEVYLVGKGYTTAPITEGDELSVEITDTGEEGDGIAKVEQFTVFVADAEVGEEIDIEITDVKPNFAFAERLD</sequence>